<dbReference type="Gene3D" id="3.50.30.10">
    <property type="entry name" value="Phosphohistidine domain"/>
    <property type="match status" value="1"/>
</dbReference>
<protein>
    <submittedName>
        <fullName evidence="3">Phosphate kinase</fullName>
    </submittedName>
</protein>
<dbReference type="PANTHER" id="PTHR22931">
    <property type="entry name" value="PHOSPHOENOLPYRUVATE DIKINASE-RELATED"/>
    <property type="match status" value="1"/>
</dbReference>
<dbReference type="AlphaFoldDB" id="A0A7M2XP09"/>
<dbReference type="Gene3D" id="3.30.470.20">
    <property type="entry name" value="ATP-grasp fold, B domain"/>
    <property type="match status" value="1"/>
</dbReference>
<gene>
    <name evidence="3" type="ORF">INP59_22905</name>
</gene>
<dbReference type="Gene3D" id="3.30.1490.20">
    <property type="entry name" value="ATP-grasp fold, A domain"/>
    <property type="match status" value="1"/>
</dbReference>
<evidence type="ECO:0000259" key="1">
    <source>
        <dbReference type="Pfam" id="PF00391"/>
    </source>
</evidence>
<dbReference type="GO" id="GO:0005524">
    <property type="term" value="F:ATP binding"/>
    <property type="evidence" value="ECO:0007669"/>
    <property type="project" value="InterPro"/>
</dbReference>
<organism evidence="3 4">
    <name type="scientific">Rhodococcus pyridinivorans</name>
    <dbReference type="NCBI Taxonomy" id="103816"/>
    <lineage>
        <taxon>Bacteria</taxon>
        <taxon>Bacillati</taxon>
        <taxon>Actinomycetota</taxon>
        <taxon>Actinomycetes</taxon>
        <taxon>Mycobacteriales</taxon>
        <taxon>Nocardiaceae</taxon>
        <taxon>Rhodococcus</taxon>
    </lineage>
</organism>
<dbReference type="InterPro" id="IPR036637">
    <property type="entry name" value="Phosphohistidine_dom_sf"/>
</dbReference>
<dbReference type="InterPro" id="IPR008279">
    <property type="entry name" value="PEP-util_enz_mobile_dom"/>
</dbReference>
<dbReference type="InterPro" id="IPR002192">
    <property type="entry name" value="PPDK_AMP/ATP-bd"/>
</dbReference>
<dbReference type="SUPFAM" id="SSF56059">
    <property type="entry name" value="Glutathione synthetase ATP-binding domain-like"/>
    <property type="match status" value="1"/>
</dbReference>
<keyword evidence="3" id="KW-0418">Kinase</keyword>
<feature type="domain" description="Pyruvate phosphate dikinase AMP/ATP-binding" evidence="2">
    <location>
        <begin position="43"/>
        <end position="81"/>
    </location>
</feature>
<dbReference type="SUPFAM" id="SSF52009">
    <property type="entry name" value="Phosphohistidine domain"/>
    <property type="match status" value="1"/>
</dbReference>
<accession>A0A7M2XP09</accession>
<dbReference type="Pfam" id="PF01326">
    <property type="entry name" value="PPDK_N"/>
    <property type="match status" value="3"/>
</dbReference>
<feature type="domain" description="PEP-utilising enzyme mobile" evidence="1">
    <location>
        <begin position="433"/>
        <end position="514"/>
    </location>
</feature>
<dbReference type="Pfam" id="PF00391">
    <property type="entry name" value="PEP-utilizers"/>
    <property type="match status" value="1"/>
</dbReference>
<reference evidence="3 4" key="1">
    <citation type="submission" date="2020-10" db="EMBL/GenBank/DDBJ databases">
        <title>Whole genome sequence of oil-degrading bacteria Rhodococcus pyridinivorans strain 5Ap.</title>
        <authorList>
            <person name="Akhremchuk A.E."/>
            <person name="Valentovich L.N."/>
            <person name="Charniauskaya M.I."/>
            <person name="Bukliarevich H.A."/>
            <person name="Titok M.A."/>
        </authorList>
    </citation>
    <scope>NUCLEOTIDE SEQUENCE [LARGE SCALE GENOMIC DNA]</scope>
    <source>
        <strain evidence="3 4">5Ap</strain>
    </source>
</reference>
<evidence type="ECO:0000313" key="3">
    <source>
        <dbReference type="EMBL" id="QOV98630.1"/>
    </source>
</evidence>
<dbReference type="RefSeq" id="WP_193902812.1">
    <property type="nucleotide sequence ID" value="NZ_CP063450.1"/>
</dbReference>
<dbReference type="PANTHER" id="PTHR22931:SF9">
    <property type="entry name" value="PYRUVATE, PHOSPHATE DIKINASE 1, CHLOROPLASTIC"/>
    <property type="match status" value="1"/>
</dbReference>
<keyword evidence="4" id="KW-1185">Reference proteome</keyword>
<dbReference type="GO" id="GO:0050242">
    <property type="term" value="F:pyruvate, phosphate dikinase activity"/>
    <property type="evidence" value="ECO:0007669"/>
    <property type="project" value="InterPro"/>
</dbReference>
<feature type="domain" description="Pyruvate phosphate dikinase AMP/ATP-binding" evidence="2">
    <location>
        <begin position="308"/>
        <end position="359"/>
    </location>
</feature>
<proteinExistence type="predicted"/>
<dbReference type="Gene3D" id="1.20.80.30">
    <property type="match status" value="1"/>
</dbReference>
<sequence>MTTVSPKSTTTTTSASPAGVTGLDSAVFHFDHPHDLPHEDLVALLGGKGAGLAEMSTGLGISVPPGFTVSVPVCRAYLEHGRPAGLTETLARFVGELGERMGRNLGDPADPLLVAVRSGAPVSMPGMLDTVLNLGLNDETVEGLAAVSGSEDFAWDSYRRFVTMYAVTVMGVDGGELAAAAVQNGGGIEEHVRDLKRAVEQLAGRPVPTDPFEQLTEAVEAVFESWHSPRAETYRERENIDPALGTAVTVQAMVFGNRGERSGTGVVFTRNPSTGADELYGDYLPMAQGEDVVAGTAKTLCISKLAELHPEIYAELRETLRRLEIRFRDLCDVEFTIEEGRLWLLQTRPGKRGAAAAVRIAAGLARDPEISLTPAEIAERVPEGLRERARAEALAHVADETGMPPVVTKALGASPGRAVGRAVLTTDAAAEAEDDVILVRPETSPEDVAGMAASVGLLTTKGGLVSHAAVVARGWGIPAVVGAHDLRFDSHGLISTDGTRIRAGDLITIDGSTGCVWLGAVTPPPADVVNRAVEHDLPELLLIERLLEEHAKNGEN</sequence>
<dbReference type="Gene3D" id="1.10.189.10">
    <property type="entry name" value="Pyruvate Phosphate Dikinase, domain 2"/>
    <property type="match status" value="1"/>
</dbReference>
<keyword evidence="3" id="KW-0808">Transferase</keyword>
<dbReference type="InterPro" id="IPR010121">
    <property type="entry name" value="Pyruvate_phosphate_dikinase"/>
</dbReference>
<evidence type="ECO:0000313" key="4">
    <source>
        <dbReference type="Proteomes" id="UP000593818"/>
    </source>
</evidence>
<dbReference type="InterPro" id="IPR013815">
    <property type="entry name" value="ATP_grasp_subdomain_1"/>
</dbReference>
<evidence type="ECO:0000259" key="2">
    <source>
        <dbReference type="Pfam" id="PF01326"/>
    </source>
</evidence>
<feature type="domain" description="Pyruvate phosphate dikinase AMP/ATP-binding" evidence="2">
    <location>
        <begin position="84"/>
        <end position="297"/>
    </location>
</feature>
<dbReference type="EMBL" id="CP063450">
    <property type="protein sequence ID" value="QOV98630.1"/>
    <property type="molecule type" value="Genomic_DNA"/>
</dbReference>
<dbReference type="Proteomes" id="UP000593818">
    <property type="component" value="Chromosome"/>
</dbReference>
<name>A0A7M2XP09_9NOCA</name>
<dbReference type="GO" id="GO:0016301">
    <property type="term" value="F:kinase activity"/>
    <property type="evidence" value="ECO:0007669"/>
    <property type="project" value="UniProtKB-KW"/>
</dbReference>